<feature type="coiled-coil region" evidence="1">
    <location>
        <begin position="364"/>
        <end position="391"/>
    </location>
</feature>
<accession>A0AAD3H7Q8</accession>
<dbReference type="EMBL" id="BLLK01000047">
    <property type="protein sequence ID" value="GFH53495.1"/>
    <property type="molecule type" value="Genomic_DNA"/>
</dbReference>
<feature type="compositionally biased region" description="Basic and acidic residues" evidence="2">
    <location>
        <begin position="1"/>
        <end position="11"/>
    </location>
</feature>
<proteinExistence type="predicted"/>
<evidence type="ECO:0000313" key="4">
    <source>
        <dbReference type="Proteomes" id="UP001054902"/>
    </source>
</evidence>
<dbReference type="Proteomes" id="UP001054902">
    <property type="component" value="Unassembled WGS sequence"/>
</dbReference>
<dbReference type="AlphaFoldDB" id="A0AAD3H7Q8"/>
<evidence type="ECO:0000313" key="3">
    <source>
        <dbReference type="EMBL" id="GFH53495.1"/>
    </source>
</evidence>
<comment type="caution">
    <text evidence="3">The sequence shown here is derived from an EMBL/GenBank/DDBJ whole genome shotgun (WGS) entry which is preliminary data.</text>
</comment>
<sequence>MKSPSKRDSKTPKKRGANFTSPAHKRQRPAVETIDQFKKLDARQSNGALINKDVTKELQLHVKKSKYWNSIMRKVDKEYTPVPKLQVKENDSDDMKAVKEYAQESEREINFIIKCQNNANKDKDERIATLTSKCEELTLANREAKSNYLKKEKKWLEDETALTLELTRATTTAEEEKRNILTRHTTNTANLEKELEKAQQQNKCSEKEITKLTSQVNMLSLNVEESKKTIKDQKASLQRLKQLLIEKDETIKDQQRQLQFIQQHSAGEKQPRVETNFEAKERKEVTTVQLSAKRSEISVSSQAISEFSDSFQENESNSSAVEIYGDLTDEMSDSSESKEEVDESTFLVPVVKSATEKLPFSEVMYMLIQKNRELQRENQLYKRERRQAIEMNHLDQMAVNLTNVSQDILYTLASCGNVALEGFLQDSIPMVNIGGGDVPELIVDMNKNNEVGTELLQNKVYVSELKKCMSARNNRFPVLPTGKLKGKNVFLQANHREEGYMETEGIIEDFTKVLSSILGKDVGYAINQEACRFLPYDFTEAITWFIDMSQTLGLDQEHGYDPKYRKAKAIVDEVLLQLKMFQEDSQYFSERLLPVAIECLEARGHEFISILKFSTDAVEWLLGSQGKTPDILQKVLPNCTIAELEAHLSHNIQAGGKIASYLFESCNDAAIITYCSATSHIEGEVRGDLATKSSLSEAEVRADLDTKSSLSEHYDDIVSLRESLGAKQIMTKPMQKAKADRRKRTMSNRVNDAHMKTSVTMEARSGRKINLLPYQMCTAAGCGYKRCQSKYCKGCYRKKFEQDENGNWKPEVLCATEGCNVRKEKDDLCEGCYRKKFEQDENGNWKPEFHCATEGCEARKEKDDLCEGCYRKKFEQDENGNWKPEFHCATEGCEARKEKDDLCKPCYRKKFEQDEQDNWKPEVLCATEGCNVRKNKGDLCKKCYSKKFEQDENGNWKPEFHCATEGCNVRKRKQDLCEGCYRKKFEQDENGNWKPEVLCATEGCNVRKNKDDLCKPCYRKKFEQDENGNWKPEFHCATEGCEARRVTGGICLTCKRKS</sequence>
<feature type="coiled-coil region" evidence="1">
    <location>
        <begin position="181"/>
        <end position="257"/>
    </location>
</feature>
<reference evidence="3 4" key="1">
    <citation type="journal article" date="2021" name="Sci. Rep.">
        <title>The genome of the diatom Chaetoceros tenuissimus carries an ancient integrated fragment of an extant virus.</title>
        <authorList>
            <person name="Hongo Y."/>
            <person name="Kimura K."/>
            <person name="Takaki Y."/>
            <person name="Yoshida Y."/>
            <person name="Baba S."/>
            <person name="Kobayashi G."/>
            <person name="Nagasaki K."/>
            <person name="Hano T."/>
            <person name="Tomaru Y."/>
        </authorList>
    </citation>
    <scope>NUCLEOTIDE SEQUENCE [LARGE SCALE GENOMIC DNA]</scope>
    <source>
        <strain evidence="3 4">NIES-3715</strain>
    </source>
</reference>
<keyword evidence="1" id="KW-0175">Coiled coil</keyword>
<evidence type="ECO:0000256" key="1">
    <source>
        <dbReference type="SAM" id="Coils"/>
    </source>
</evidence>
<feature type="coiled-coil region" evidence="1">
    <location>
        <begin position="127"/>
        <end position="154"/>
    </location>
</feature>
<protein>
    <submittedName>
        <fullName evidence="3">Uncharacterized protein</fullName>
    </submittedName>
</protein>
<keyword evidence="4" id="KW-1185">Reference proteome</keyword>
<name>A0AAD3H7Q8_9STRA</name>
<organism evidence="3 4">
    <name type="scientific">Chaetoceros tenuissimus</name>
    <dbReference type="NCBI Taxonomy" id="426638"/>
    <lineage>
        <taxon>Eukaryota</taxon>
        <taxon>Sar</taxon>
        <taxon>Stramenopiles</taxon>
        <taxon>Ochrophyta</taxon>
        <taxon>Bacillariophyta</taxon>
        <taxon>Coscinodiscophyceae</taxon>
        <taxon>Chaetocerotophycidae</taxon>
        <taxon>Chaetocerotales</taxon>
        <taxon>Chaetocerotaceae</taxon>
        <taxon>Chaetoceros</taxon>
    </lineage>
</organism>
<evidence type="ECO:0000256" key="2">
    <source>
        <dbReference type="SAM" id="MobiDB-lite"/>
    </source>
</evidence>
<gene>
    <name evidence="3" type="ORF">CTEN210_09971</name>
</gene>
<feature type="region of interest" description="Disordered" evidence="2">
    <location>
        <begin position="1"/>
        <end position="31"/>
    </location>
</feature>